<protein>
    <submittedName>
        <fullName evidence="2">ABC transporter permease</fullName>
    </submittedName>
</protein>
<evidence type="ECO:0000313" key="2">
    <source>
        <dbReference type="EMBL" id="MFC0532249.1"/>
    </source>
</evidence>
<evidence type="ECO:0000313" key="3">
    <source>
        <dbReference type="Proteomes" id="UP001589867"/>
    </source>
</evidence>
<keyword evidence="1" id="KW-1133">Transmembrane helix</keyword>
<feature type="transmembrane region" description="Helical" evidence="1">
    <location>
        <begin position="472"/>
        <end position="492"/>
    </location>
</feature>
<dbReference type="Proteomes" id="UP001589867">
    <property type="component" value="Unassembled WGS sequence"/>
</dbReference>
<feature type="transmembrane region" description="Helical" evidence="1">
    <location>
        <begin position="188"/>
        <end position="207"/>
    </location>
</feature>
<evidence type="ECO:0000256" key="1">
    <source>
        <dbReference type="SAM" id="Phobius"/>
    </source>
</evidence>
<feature type="transmembrane region" description="Helical" evidence="1">
    <location>
        <begin position="124"/>
        <end position="149"/>
    </location>
</feature>
<dbReference type="RefSeq" id="WP_377257945.1">
    <property type="nucleotide sequence ID" value="NZ_JBHLUH010000068.1"/>
</dbReference>
<reference evidence="2 3" key="1">
    <citation type="submission" date="2024-09" db="EMBL/GenBank/DDBJ databases">
        <authorList>
            <person name="Sun Q."/>
            <person name="Mori K."/>
        </authorList>
    </citation>
    <scope>NUCLEOTIDE SEQUENCE [LARGE SCALE GENOMIC DNA]</scope>
    <source>
        <strain evidence="2 3">TBRC 3947</strain>
    </source>
</reference>
<keyword evidence="3" id="KW-1185">Reference proteome</keyword>
<feature type="transmembrane region" description="Helical" evidence="1">
    <location>
        <begin position="22"/>
        <end position="40"/>
    </location>
</feature>
<dbReference type="EMBL" id="JBHLUH010000068">
    <property type="protein sequence ID" value="MFC0532249.1"/>
    <property type="molecule type" value="Genomic_DNA"/>
</dbReference>
<feature type="transmembrane region" description="Helical" evidence="1">
    <location>
        <begin position="245"/>
        <end position="267"/>
    </location>
</feature>
<feature type="transmembrane region" description="Helical" evidence="1">
    <location>
        <begin position="446"/>
        <end position="465"/>
    </location>
</feature>
<feature type="transmembrane region" description="Helical" evidence="1">
    <location>
        <begin position="404"/>
        <end position="426"/>
    </location>
</feature>
<feature type="transmembrane region" description="Helical" evidence="1">
    <location>
        <begin position="155"/>
        <end position="176"/>
    </location>
</feature>
<feature type="transmembrane region" description="Helical" evidence="1">
    <location>
        <begin position="79"/>
        <end position="103"/>
    </location>
</feature>
<feature type="transmembrane region" description="Helical" evidence="1">
    <location>
        <begin position="304"/>
        <end position="322"/>
    </location>
</feature>
<feature type="transmembrane region" description="Helical" evidence="1">
    <location>
        <begin position="512"/>
        <end position="536"/>
    </location>
</feature>
<organism evidence="2 3">
    <name type="scientific">Phytohabitans kaempferiae</name>
    <dbReference type="NCBI Taxonomy" id="1620943"/>
    <lineage>
        <taxon>Bacteria</taxon>
        <taxon>Bacillati</taxon>
        <taxon>Actinomycetota</taxon>
        <taxon>Actinomycetes</taxon>
        <taxon>Micromonosporales</taxon>
        <taxon>Micromonosporaceae</taxon>
    </lineage>
</organism>
<sequence>MSAFTGTARLVRLAVRRDRIQLPLWIVGAALFVPIVVASVRDRFPTEADRIEILRSAAASPALLLLRTAPTGPSEGSMIMFSILTYVAVLAGLMSTLAVVRHTRQNEETGRAEMVGATVVGRHAGLTAALVVVAGANAVLGALIALALLGYGLPVAGSIGTGAGIAAAGLVFAGVAAIAAQIAQSSRAANGIAAAVVGVAYLVRGLGDALGEVRPDGYTVVSAWPTWLSPIGWVTEMRQYAGDRWWVLVLPLAFFAVTVAAAFALTVRRDVGMGLIPDRRGAAKAAPALLSPLGLAWRLQRGTLLGWCVAVVALGAAVGSLSQTVREALGENQGTADTVTKLAGGGDGDLLAAFFAAMMAIFGAMAAAYVVQALMRPRAEEAGGPAEAVLATGTGRLRWLASHVAVAVGGAALLLVAAGVATGLVAGLTDGDLGGQVAEMTGASLVQLPAAMILAGFAVAAFGLLPRLAVGLAWTAFAVSLIVGQLGELLGLPQAVRDISPFTHTPALPAASATAVPLIALTAVALALGAAGLALFRRRDLAI</sequence>
<keyword evidence="1" id="KW-0472">Membrane</keyword>
<keyword evidence="1" id="KW-0812">Transmembrane</keyword>
<comment type="caution">
    <text evidence="2">The sequence shown here is derived from an EMBL/GenBank/DDBJ whole genome shotgun (WGS) entry which is preliminary data.</text>
</comment>
<dbReference type="PRINTS" id="PR00173">
    <property type="entry name" value="EDTRNSPORT"/>
</dbReference>
<proteinExistence type="predicted"/>
<feature type="transmembrane region" description="Helical" evidence="1">
    <location>
        <begin position="350"/>
        <end position="371"/>
    </location>
</feature>
<gene>
    <name evidence="2" type="ORF">ACFFIA_31830</name>
</gene>
<accession>A0ABV6MCH5</accession>
<name>A0ABV6MCH5_9ACTN</name>